<keyword evidence="1" id="KW-0732">Signal</keyword>
<dbReference type="Proteomes" id="UP000267821">
    <property type="component" value="Unassembled WGS sequence"/>
</dbReference>
<feature type="chain" id="PRO_5018215691" evidence="1">
    <location>
        <begin position="17"/>
        <end position="211"/>
    </location>
</feature>
<dbReference type="AlphaFoldDB" id="A0A3N4M1T8"/>
<dbReference type="EMBL" id="ML121528">
    <property type="protein sequence ID" value="RPB29134.1"/>
    <property type="molecule type" value="Genomic_DNA"/>
</dbReference>
<reference evidence="2 3" key="1">
    <citation type="journal article" date="2018" name="Nat. Ecol. Evol.">
        <title>Pezizomycetes genomes reveal the molecular basis of ectomycorrhizal truffle lifestyle.</title>
        <authorList>
            <person name="Murat C."/>
            <person name="Payen T."/>
            <person name="Noel B."/>
            <person name="Kuo A."/>
            <person name="Morin E."/>
            <person name="Chen J."/>
            <person name="Kohler A."/>
            <person name="Krizsan K."/>
            <person name="Balestrini R."/>
            <person name="Da Silva C."/>
            <person name="Montanini B."/>
            <person name="Hainaut M."/>
            <person name="Levati E."/>
            <person name="Barry K.W."/>
            <person name="Belfiori B."/>
            <person name="Cichocki N."/>
            <person name="Clum A."/>
            <person name="Dockter R.B."/>
            <person name="Fauchery L."/>
            <person name="Guy J."/>
            <person name="Iotti M."/>
            <person name="Le Tacon F."/>
            <person name="Lindquist E.A."/>
            <person name="Lipzen A."/>
            <person name="Malagnac F."/>
            <person name="Mello A."/>
            <person name="Molinier V."/>
            <person name="Miyauchi S."/>
            <person name="Poulain J."/>
            <person name="Riccioni C."/>
            <person name="Rubini A."/>
            <person name="Sitrit Y."/>
            <person name="Splivallo R."/>
            <person name="Traeger S."/>
            <person name="Wang M."/>
            <person name="Zifcakova L."/>
            <person name="Wipf D."/>
            <person name="Zambonelli A."/>
            <person name="Paolocci F."/>
            <person name="Nowrousian M."/>
            <person name="Ottonello S."/>
            <person name="Baldrian P."/>
            <person name="Spatafora J.W."/>
            <person name="Henrissat B."/>
            <person name="Nagy L.G."/>
            <person name="Aury J.M."/>
            <person name="Wincker P."/>
            <person name="Grigoriev I.V."/>
            <person name="Bonfante P."/>
            <person name="Martin F.M."/>
        </authorList>
    </citation>
    <scope>NUCLEOTIDE SEQUENCE [LARGE SCALE GENOMIC DNA]</scope>
    <source>
        <strain evidence="2 3">ATCC MYA-4762</strain>
    </source>
</reference>
<feature type="signal peptide" evidence="1">
    <location>
        <begin position="1"/>
        <end position="16"/>
    </location>
</feature>
<protein>
    <submittedName>
        <fullName evidence="2">Uncharacterized protein</fullName>
    </submittedName>
</protein>
<organism evidence="2 3">
    <name type="scientific">Terfezia boudieri ATCC MYA-4762</name>
    <dbReference type="NCBI Taxonomy" id="1051890"/>
    <lineage>
        <taxon>Eukaryota</taxon>
        <taxon>Fungi</taxon>
        <taxon>Dikarya</taxon>
        <taxon>Ascomycota</taxon>
        <taxon>Pezizomycotina</taxon>
        <taxon>Pezizomycetes</taxon>
        <taxon>Pezizales</taxon>
        <taxon>Pezizaceae</taxon>
        <taxon>Terfezia</taxon>
    </lineage>
</organism>
<dbReference type="OrthoDB" id="10333843at2759"/>
<keyword evidence="3" id="KW-1185">Reference proteome</keyword>
<evidence type="ECO:0000256" key="1">
    <source>
        <dbReference type="SAM" id="SignalP"/>
    </source>
</evidence>
<evidence type="ECO:0000313" key="3">
    <source>
        <dbReference type="Proteomes" id="UP000267821"/>
    </source>
</evidence>
<proteinExistence type="predicted"/>
<name>A0A3N4M1T8_9PEZI</name>
<gene>
    <name evidence="2" type="ORF">L211DRAFT_864727</name>
</gene>
<dbReference type="InParanoid" id="A0A3N4M1T8"/>
<accession>A0A3N4M1T8</accession>
<evidence type="ECO:0000313" key="2">
    <source>
        <dbReference type="EMBL" id="RPB29134.1"/>
    </source>
</evidence>
<sequence>MVPLILVLSLTNLVLHSSPASMYQIRSASSTSRENLLTNPRIEAAYLDALQDTNPNAALELWHSILIQEFSSSNVGDSFIINSMDPSEIKALVGGDVSIAVSLGTPKAEHDPRVLLALGFQGKDKDTTDERELLVVRFVAWSKKETKKDSGIRYLFGLLIMGIHARLLKYDKHEGSLEPFHEDEWLDARSGKWRGMIDDMKEAIAEGVAAM</sequence>